<accession>A0A927ILW8</accession>
<dbReference type="AlphaFoldDB" id="A0A927ILW8"/>
<dbReference type="Proteomes" id="UP000647424">
    <property type="component" value="Unassembled WGS sequence"/>
</dbReference>
<keyword evidence="2" id="KW-0732">Signal</keyword>
<name>A0A927ILW8_9BURK</name>
<protein>
    <recommendedName>
        <fullName evidence="5">Pilus assembly protein</fullName>
    </recommendedName>
</protein>
<proteinExistence type="predicted"/>
<sequence>MTFSAHALRCTFLPALLVCNLSACNTPTAIDRDFGLAVQKAQRAQTLAPSMHPPVAMTPGTDAGIVRSGIVRYEKTYVTPPSPISSLDQGLGTANTGSPR</sequence>
<gene>
    <name evidence="3" type="ORF">IC609_08435</name>
</gene>
<keyword evidence="4" id="KW-1185">Reference proteome</keyword>
<evidence type="ECO:0000313" key="3">
    <source>
        <dbReference type="EMBL" id="MBD8050571.1"/>
    </source>
</evidence>
<feature type="compositionally biased region" description="Polar residues" evidence="1">
    <location>
        <begin position="84"/>
        <end position="100"/>
    </location>
</feature>
<dbReference type="RefSeq" id="WP_191819071.1">
    <property type="nucleotide sequence ID" value="NZ_JACYFT010000002.1"/>
</dbReference>
<feature type="chain" id="PRO_5036865308" description="Pilus assembly protein" evidence="2">
    <location>
        <begin position="24"/>
        <end position="100"/>
    </location>
</feature>
<feature type="signal peptide" evidence="2">
    <location>
        <begin position="1"/>
        <end position="23"/>
    </location>
</feature>
<evidence type="ECO:0000256" key="2">
    <source>
        <dbReference type="SAM" id="SignalP"/>
    </source>
</evidence>
<evidence type="ECO:0000313" key="4">
    <source>
        <dbReference type="Proteomes" id="UP000647424"/>
    </source>
</evidence>
<comment type="caution">
    <text evidence="3">The sequence shown here is derived from an EMBL/GenBank/DDBJ whole genome shotgun (WGS) entry which is preliminary data.</text>
</comment>
<evidence type="ECO:0008006" key="5">
    <source>
        <dbReference type="Google" id="ProtNLM"/>
    </source>
</evidence>
<organism evidence="3 4">
    <name type="scientific">Limnohabitans radicicola</name>
    <dbReference type="NCBI Taxonomy" id="2771427"/>
    <lineage>
        <taxon>Bacteria</taxon>
        <taxon>Pseudomonadati</taxon>
        <taxon>Pseudomonadota</taxon>
        <taxon>Betaproteobacteria</taxon>
        <taxon>Burkholderiales</taxon>
        <taxon>Comamonadaceae</taxon>
        <taxon>Limnohabitans</taxon>
    </lineage>
</organism>
<dbReference type="EMBL" id="JACYFT010000002">
    <property type="protein sequence ID" value="MBD8050571.1"/>
    <property type="molecule type" value="Genomic_DNA"/>
</dbReference>
<reference evidence="3" key="1">
    <citation type="submission" date="2020-09" db="EMBL/GenBank/DDBJ databases">
        <title>Genome seq and assembly of Limnohabitants sp.</title>
        <authorList>
            <person name="Chhetri G."/>
        </authorList>
    </citation>
    <scope>NUCLEOTIDE SEQUENCE</scope>
    <source>
        <strain evidence="3">JUR4</strain>
    </source>
</reference>
<feature type="region of interest" description="Disordered" evidence="1">
    <location>
        <begin position="79"/>
        <end position="100"/>
    </location>
</feature>
<evidence type="ECO:0000256" key="1">
    <source>
        <dbReference type="SAM" id="MobiDB-lite"/>
    </source>
</evidence>